<dbReference type="Gramene" id="AET2Gv20307700.23">
    <property type="protein sequence ID" value="AET2Gv20307700.23"/>
    <property type="gene ID" value="AET2Gv20307700"/>
</dbReference>
<reference evidence="1" key="5">
    <citation type="journal article" date="2021" name="G3 (Bethesda)">
        <title>Aegilops tauschii genome assembly Aet v5.0 features greater sequence contiguity and improved annotation.</title>
        <authorList>
            <person name="Wang L."/>
            <person name="Zhu T."/>
            <person name="Rodriguez J.C."/>
            <person name="Deal K.R."/>
            <person name="Dubcovsky J."/>
            <person name="McGuire P.E."/>
            <person name="Lux T."/>
            <person name="Spannagl M."/>
            <person name="Mayer K.F.X."/>
            <person name="Baldrich P."/>
            <person name="Meyers B.C."/>
            <person name="Huo N."/>
            <person name="Gu Y.Q."/>
            <person name="Zhou H."/>
            <person name="Devos K.M."/>
            <person name="Bennetzen J.L."/>
            <person name="Unver T."/>
            <person name="Budak H."/>
            <person name="Gulick P.J."/>
            <person name="Galiba G."/>
            <person name="Kalapos B."/>
            <person name="Nelson D.R."/>
            <person name="Li P."/>
            <person name="You F.M."/>
            <person name="Luo M.C."/>
            <person name="Dvorak J."/>
        </authorList>
    </citation>
    <scope>NUCLEOTIDE SEQUENCE [LARGE SCALE GENOMIC DNA]</scope>
    <source>
        <strain evidence="1">cv. AL8/78</strain>
    </source>
</reference>
<name>A0A453AYT1_AEGTS</name>
<dbReference type="Proteomes" id="UP000015105">
    <property type="component" value="Chromosome 2D"/>
</dbReference>
<organism evidence="1 2">
    <name type="scientific">Aegilops tauschii subsp. strangulata</name>
    <name type="common">Goatgrass</name>
    <dbReference type="NCBI Taxonomy" id="200361"/>
    <lineage>
        <taxon>Eukaryota</taxon>
        <taxon>Viridiplantae</taxon>
        <taxon>Streptophyta</taxon>
        <taxon>Embryophyta</taxon>
        <taxon>Tracheophyta</taxon>
        <taxon>Spermatophyta</taxon>
        <taxon>Magnoliopsida</taxon>
        <taxon>Liliopsida</taxon>
        <taxon>Poales</taxon>
        <taxon>Poaceae</taxon>
        <taxon>BOP clade</taxon>
        <taxon>Pooideae</taxon>
        <taxon>Triticodae</taxon>
        <taxon>Triticeae</taxon>
        <taxon>Triticinae</taxon>
        <taxon>Aegilops</taxon>
    </lineage>
</organism>
<dbReference type="EnsemblPlants" id="AET2Gv20307700.23">
    <property type="protein sequence ID" value="AET2Gv20307700.23"/>
    <property type="gene ID" value="AET2Gv20307700"/>
</dbReference>
<sequence>MQLQPFSNKMNVLQGASMSEPDPQNVEFLQLAVSVLKTVCGIGWPSALGLNLARRLEIAQDTRTIVGRFGARPPWRPKCLKNSKFKHSSFKKVVQVCKDVMCMCVKFQDEIP</sequence>
<protein>
    <submittedName>
        <fullName evidence="1">Uncharacterized protein</fullName>
    </submittedName>
</protein>
<reference evidence="2" key="2">
    <citation type="journal article" date="2017" name="Nat. Plants">
        <title>The Aegilops tauschii genome reveals multiple impacts of transposons.</title>
        <authorList>
            <person name="Zhao G."/>
            <person name="Zou C."/>
            <person name="Li K."/>
            <person name="Wang K."/>
            <person name="Li T."/>
            <person name="Gao L."/>
            <person name="Zhang X."/>
            <person name="Wang H."/>
            <person name="Yang Z."/>
            <person name="Liu X."/>
            <person name="Jiang W."/>
            <person name="Mao L."/>
            <person name="Kong X."/>
            <person name="Jiao Y."/>
            <person name="Jia J."/>
        </authorList>
    </citation>
    <scope>NUCLEOTIDE SEQUENCE [LARGE SCALE GENOMIC DNA]</scope>
    <source>
        <strain evidence="2">cv. AL8/78</strain>
    </source>
</reference>
<reference evidence="2" key="1">
    <citation type="journal article" date="2014" name="Science">
        <title>Ancient hybridizations among the ancestral genomes of bread wheat.</title>
        <authorList>
            <consortium name="International Wheat Genome Sequencing Consortium,"/>
            <person name="Marcussen T."/>
            <person name="Sandve S.R."/>
            <person name="Heier L."/>
            <person name="Spannagl M."/>
            <person name="Pfeifer M."/>
            <person name="Jakobsen K.S."/>
            <person name="Wulff B.B."/>
            <person name="Steuernagel B."/>
            <person name="Mayer K.F."/>
            <person name="Olsen O.A."/>
        </authorList>
    </citation>
    <scope>NUCLEOTIDE SEQUENCE [LARGE SCALE GENOMIC DNA]</scope>
    <source>
        <strain evidence="2">cv. AL8/78</strain>
    </source>
</reference>
<reference evidence="1" key="4">
    <citation type="submission" date="2019-03" db="UniProtKB">
        <authorList>
            <consortium name="EnsemblPlants"/>
        </authorList>
    </citation>
    <scope>IDENTIFICATION</scope>
</reference>
<dbReference type="AlphaFoldDB" id="A0A453AYT1"/>
<evidence type="ECO:0000313" key="1">
    <source>
        <dbReference type="EnsemblPlants" id="AET2Gv20307700.23"/>
    </source>
</evidence>
<accession>A0A453AYT1</accession>
<evidence type="ECO:0000313" key="2">
    <source>
        <dbReference type="Proteomes" id="UP000015105"/>
    </source>
</evidence>
<keyword evidence="2" id="KW-1185">Reference proteome</keyword>
<reference evidence="1" key="3">
    <citation type="journal article" date="2017" name="Nature">
        <title>Genome sequence of the progenitor of the wheat D genome Aegilops tauschii.</title>
        <authorList>
            <person name="Luo M.C."/>
            <person name="Gu Y.Q."/>
            <person name="Puiu D."/>
            <person name="Wang H."/>
            <person name="Twardziok S.O."/>
            <person name="Deal K.R."/>
            <person name="Huo N."/>
            <person name="Zhu T."/>
            <person name="Wang L."/>
            <person name="Wang Y."/>
            <person name="McGuire P.E."/>
            <person name="Liu S."/>
            <person name="Long H."/>
            <person name="Ramasamy R.K."/>
            <person name="Rodriguez J.C."/>
            <person name="Van S.L."/>
            <person name="Yuan L."/>
            <person name="Wang Z."/>
            <person name="Xia Z."/>
            <person name="Xiao L."/>
            <person name="Anderson O.D."/>
            <person name="Ouyang S."/>
            <person name="Liang Y."/>
            <person name="Zimin A.V."/>
            <person name="Pertea G."/>
            <person name="Qi P."/>
            <person name="Bennetzen J.L."/>
            <person name="Dai X."/>
            <person name="Dawson M.W."/>
            <person name="Muller H.G."/>
            <person name="Kugler K."/>
            <person name="Rivarola-Duarte L."/>
            <person name="Spannagl M."/>
            <person name="Mayer K.F.X."/>
            <person name="Lu F.H."/>
            <person name="Bevan M.W."/>
            <person name="Leroy P."/>
            <person name="Li P."/>
            <person name="You F.M."/>
            <person name="Sun Q."/>
            <person name="Liu Z."/>
            <person name="Lyons E."/>
            <person name="Wicker T."/>
            <person name="Salzberg S.L."/>
            <person name="Devos K.M."/>
            <person name="Dvorak J."/>
        </authorList>
    </citation>
    <scope>NUCLEOTIDE SEQUENCE [LARGE SCALE GENOMIC DNA]</scope>
    <source>
        <strain evidence="1">cv. AL8/78</strain>
    </source>
</reference>
<proteinExistence type="predicted"/>